<protein>
    <submittedName>
        <fullName evidence="1">Uncharacterized protein</fullName>
    </submittedName>
</protein>
<evidence type="ECO:0000313" key="2">
    <source>
        <dbReference type="Proteomes" id="UP000886998"/>
    </source>
</evidence>
<accession>A0A8X6X8G9</accession>
<organism evidence="1 2">
    <name type="scientific">Trichonephila inaurata madagascariensis</name>
    <dbReference type="NCBI Taxonomy" id="2747483"/>
    <lineage>
        <taxon>Eukaryota</taxon>
        <taxon>Metazoa</taxon>
        <taxon>Ecdysozoa</taxon>
        <taxon>Arthropoda</taxon>
        <taxon>Chelicerata</taxon>
        <taxon>Arachnida</taxon>
        <taxon>Araneae</taxon>
        <taxon>Araneomorphae</taxon>
        <taxon>Entelegynae</taxon>
        <taxon>Araneoidea</taxon>
        <taxon>Nephilidae</taxon>
        <taxon>Trichonephila</taxon>
        <taxon>Trichonephila inaurata</taxon>
    </lineage>
</organism>
<proteinExistence type="predicted"/>
<reference evidence="1" key="1">
    <citation type="submission" date="2020-08" db="EMBL/GenBank/DDBJ databases">
        <title>Multicomponent nature underlies the extraordinary mechanical properties of spider dragline silk.</title>
        <authorList>
            <person name="Kono N."/>
            <person name="Nakamura H."/>
            <person name="Mori M."/>
            <person name="Yoshida Y."/>
            <person name="Ohtoshi R."/>
            <person name="Malay A.D."/>
            <person name="Moran D.A.P."/>
            <person name="Tomita M."/>
            <person name="Numata K."/>
            <person name="Arakawa K."/>
        </authorList>
    </citation>
    <scope>NUCLEOTIDE SEQUENCE</scope>
</reference>
<dbReference type="AlphaFoldDB" id="A0A8X6X8G9"/>
<dbReference type="OrthoDB" id="2386367at2759"/>
<evidence type="ECO:0000313" key="1">
    <source>
        <dbReference type="EMBL" id="GFY49027.1"/>
    </source>
</evidence>
<keyword evidence="2" id="KW-1185">Reference proteome</keyword>
<comment type="caution">
    <text evidence="1">The sequence shown here is derived from an EMBL/GenBank/DDBJ whole genome shotgun (WGS) entry which is preliminary data.</text>
</comment>
<name>A0A8X6X8G9_9ARAC</name>
<dbReference type="Proteomes" id="UP000886998">
    <property type="component" value="Unassembled WGS sequence"/>
</dbReference>
<dbReference type="EMBL" id="BMAV01006778">
    <property type="protein sequence ID" value="GFY49027.1"/>
    <property type="molecule type" value="Genomic_DNA"/>
</dbReference>
<gene>
    <name evidence="1" type="primary">AVEN_192397_1</name>
    <name evidence="1" type="ORF">TNIN_391931</name>
</gene>
<sequence length="132" mass="15079">MDPTNFLRQGGEWNLSDKLDIHQHKDSENKDNSLIKDTLELLEEGEQEIMLRDDYKNVTLVLGNTGSGKSTFTQWIAGDNSKLISVEVKEGTGEYIIEDNNRIGNSTVTSKNFSRISNKERDRHSLLRLPWV</sequence>